<protein>
    <recommendedName>
        <fullName evidence="5">Neocarzinostatin family protein</fullName>
    </recommendedName>
</protein>
<dbReference type="RefSeq" id="WP_344093127.1">
    <property type="nucleotide sequence ID" value="NZ_BAAAHB010000051.1"/>
</dbReference>
<organism evidence="3 4">
    <name type="scientific">Streptomyces stramineus</name>
    <dbReference type="NCBI Taxonomy" id="173861"/>
    <lineage>
        <taxon>Bacteria</taxon>
        <taxon>Bacillati</taxon>
        <taxon>Actinomycetota</taxon>
        <taxon>Actinomycetes</taxon>
        <taxon>Kitasatosporales</taxon>
        <taxon>Streptomycetaceae</taxon>
        <taxon>Streptomyces</taxon>
    </lineage>
</organism>
<keyword evidence="4" id="KW-1185">Reference proteome</keyword>
<dbReference type="Proteomes" id="UP001499895">
    <property type="component" value="Unassembled WGS sequence"/>
</dbReference>
<accession>A0ABN1AGV9</accession>
<evidence type="ECO:0000313" key="4">
    <source>
        <dbReference type="Proteomes" id="UP001499895"/>
    </source>
</evidence>
<evidence type="ECO:0000313" key="3">
    <source>
        <dbReference type="EMBL" id="GAA0476001.1"/>
    </source>
</evidence>
<keyword evidence="2" id="KW-0472">Membrane</keyword>
<keyword evidence="2" id="KW-0812">Transmembrane</keyword>
<dbReference type="Gene3D" id="2.60.40.230">
    <property type="entry name" value="Neocarzinostatin-like"/>
    <property type="match status" value="1"/>
</dbReference>
<evidence type="ECO:0000256" key="1">
    <source>
        <dbReference type="SAM" id="MobiDB-lite"/>
    </source>
</evidence>
<name>A0ABN1AGV9_9ACTN</name>
<evidence type="ECO:0000256" key="2">
    <source>
        <dbReference type="SAM" id="Phobius"/>
    </source>
</evidence>
<gene>
    <name evidence="3" type="ORF">GCM10009544_42560</name>
</gene>
<comment type="caution">
    <text evidence="3">The sequence shown here is derived from an EMBL/GenBank/DDBJ whole genome shotgun (WGS) entry which is preliminary data.</text>
</comment>
<proteinExistence type="predicted"/>
<feature type="compositionally biased region" description="Low complexity" evidence="1">
    <location>
        <begin position="322"/>
        <end position="344"/>
    </location>
</feature>
<evidence type="ECO:0008006" key="5">
    <source>
        <dbReference type="Google" id="ProtNLM"/>
    </source>
</evidence>
<feature type="compositionally biased region" description="Gly residues" evidence="1">
    <location>
        <begin position="345"/>
        <end position="360"/>
    </location>
</feature>
<sequence>MKGAQSPLGARIALLALLLAPVLLLLPGRPAAAVTPAVTPAVTLDRTEAGKGGSITVSGSGWPERSLLTLLICGQNMIGGTNACANADGRTVTTGPDGAFRRKIPVAEPPKPCPCVVHVATVSGGAKAADAPFRVAGHPVAPLPPQAGGERLGVLAVRLEGDSGLLTWFGAPPSRRLVVTVGNLGTAPAKDPVFRVGTAHGVLAPSWEERRWRGTIAAGERARVPLDVELPAGAHGDYLISLKYGGKVLAEEPWDVPRPWGMTLFWILLCAVVPAALFRAGMAIVDRLRPPAARKPVRTPRNLSGSRGPARRRRPPTRPWSRRTAPAEPEAAARKGALPWFAPGAGPGPAGRGGSDDGPG</sequence>
<dbReference type="EMBL" id="BAAAHB010000051">
    <property type="protein sequence ID" value="GAA0476001.1"/>
    <property type="molecule type" value="Genomic_DNA"/>
</dbReference>
<reference evidence="3 4" key="1">
    <citation type="journal article" date="2019" name="Int. J. Syst. Evol. Microbiol.">
        <title>The Global Catalogue of Microorganisms (GCM) 10K type strain sequencing project: providing services to taxonomists for standard genome sequencing and annotation.</title>
        <authorList>
            <consortium name="The Broad Institute Genomics Platform"/>
            <consortium name="The Broad Institute Genome Sequencing Center for Infectious Disease"/>
            <person name="Wu L."/>
            <person name="Ma J."/>
        </authorList>
    </citation>
    <scope>NUCLEOTIDE SEQUENCE [LARGE SCALE GENOMIC DNA]</scope>
    <source>
        <strain evidence="3 4">JCM 10649</strain>
    </source>
</reference>
<feature type="region of interest" description="Disordered" evidence="1">
    <location>
        <begin position="293"/>
        <end position="360"/>
    </location>
</feature>
<keyword evidence="2" id="KW-1133">Transmembrane helix</keyword>
<feature type="transmembrane region" description="Helical" evidence="2">
    <location>
        <begin position="264"/>
        <end position="285"/>
    </location>
</feature>